<keyword evidence="3" id="KW-0547">Nucleotide-binding</keyword>
<sequence>MGTETESRDSSLILIKQGAEARVFESDFVGRRAVVKERFSKKYRHPILDSKLTLKRLNA</sequence>
<comment type="catalytic activity">
    <reaction evidence="7">
        <text>L-seryl-[protein] + ATP = O-phospho-L-seryl-[protein] + ADP + H(+)</text>
        <dbReference type="Rhea" id="RHEA:17989"/>
        <dbReference type="Rhea" id="RHEA-COMP:9863"/>
        <dbReference type="Rhea" id="RHEA-COMP:11604"/>
        <dbReference type="ChEBI" id="CHEBI:15378"/>
        <dbReference type="ChEBI" id="CHEBI:29999"/>
        <dbReference type="ChEBI" id="CHEBI:30616"/>
        <dbReference type="ChEBI" id="CHEBI:83421"/>
        <dbReference type="ChEBI" id="CHEBI:456216"/>
        <dbReference type="EC" id="2.7.11.1"/>
    </reaction>
</comment>
<keyword evidence="5" id="KW-0067">ATP-binding</keyword>
<dbReference type="Gene3D" id="3.30.200.20">
    <property type="entry name" value="Phosphorylase Kinase, domain 1"/>
    <property type="match status" value="1"/>
</dbReference>
<comment type="caution">
    <text evidence="8">The sequence shown here is derived from an EMBL/GenBank/DDBJ whole genome shotgun (WGS) entry which is preliminary data.</text>
</comment>
<organism evidence="8 9">
    <name type="scientific">Trifolium pratense</name>
    <name type="common">Red clover</name>
    <dbReference type="NCBI Taxonomy" id="57577"/>
    <lineage>
        <taxon>Eukaryota</taxon>
        <taxon>Viridiplantae</taxon>
        <taxon>Streptophyta</taxon>
        <taxon>Embryophyta</taxon>
        <taxon>Tracheophyta</taxon>
        <taxon>Spermatophyta</taxon>
        <taxon>Magnoliopsida</taxon>
        <taxon>eudicotyledons</taxon>
        <taxon>Gunneridae</taxon>
        <taxon>Pentapetalae</taxon>
        <taxon>rosids</taxon>
        <taxon>fabids</taxon>
        <taxon>Fabales</taxon>
        <taxon>Fabaceae</taxon>
        <taxon>Papilionoideae</taxon>
        <taxon>50 kb inversion clade</taxon>
        <taxon>NPAAA clade</taxon>
        <taxon>Hologalegina</taxon>
        <taxon>IRL clade</taxon>
        <taxon>Trifolieae</taxon>
        <taxon>Trifolium</taxon>
    </lineage>
</organism>
<dbReference type="ExpressionAtlas" id="A0A2K3M9D8">
    <property type="expression patterns" value="baseline"/>
</dbReference>
<name>A0A2K3M9D8_TRIPR</name>
<reference evidence="8 9" key="1">
    <citation type="journal article" date="2014" name="Am. J. Bot.">
        <title>Genome assembly and annotation for red clover (Trifolium pratense; Fabaceae).</title>
        <authorList>
            <person name="Istvanek J."/>
            <person name="Jaros M."/>
            <person name="Krenek A."/>
            <person name="Repkova J."/>
        </authorList>
    </citation>
    <scope>NUCLEOTIDE SEQUENCE [LARGE SCALE GENOMIC DNA]</scope>
    <source>
        <strain evidence="9">cv. Tatra</strain>
        <tissue evidence="8">Young leaves</tissue>
    </source>
</reference>
<keyword evidence="2" id="KW-0808">Transferase</keyword>
<dbReference type="EMBL" id="ASHM01053732">
    <property type="protein sequence ID" value="PNX87396.1"/>
    <property type="molecule type" value="Genomic_DNA"/>
</dbReference>
<dbReference type="PANTHER" id="PTHR12209:SF0">
    <property type="entry name" value="EKC_KEOPS COMPLEX SUBUNIT TP53RK"/>
    <property type="match status" value="1"/>
</dbReference>
<dbReference type="GO" id="GO:0005524">
    <property type="term" value="F:ATP binding"/>
    <property type="evidence" value="ECO:0007669"/>
    <property type="project" value="UniProtKB-KW"/>
</dbReference>
<keyword evidence="4 8" id="KW-0418">Kinase</keyword>
<dbReference type="GO" id="GO:0005829">
    <property type="term" value="C:cytosol"/>
    <property type="evidence" value="ECO:0007669"/>
    <property type="project" value="TreeGrafter"/>
</dbReference>
<evidence type="ECO:0000256" key="2">
    <source>
        <dbReference type="ARBA" id="ARBA00022679"/>
    </source>
</evidence>
<reference evidence="8 9" key="2">
    <citation type="journal article" date="2017" name="Front. Plant Sci.">
        <title>Gene Classification and Mining of Molecular Markers Useful in Red Clover (Trifolium pratense) Breeding.</title>
        <authorList>
            <person name="Istvanek J."/>
            <person name="Dluhosova J."/>
            <person name="Dluhos P."/>
            <person name="Patkova L."/>
            <person name="Nedelnik J."/>
            <person name="Repkova J."/>
        </authorList>
    </citation>
    <scope>NUCLEOTIDE SEQUENCE [LARGE SCALE GENOMIC DNA]</scope>
    <source>
        <strain evidence="9">cv. Tatra</strain>
        <tissue evidence="8">Young leaves</tissue>
    </source>
</reference>
<evidence type="ECO:0000313" key="9">
    <source>
        <dbReference type="Proteomes" id="UP000236291"/>
    </source>
</evidence>
<feature type="non-terminal residue" evidence="8">
    <location>
        <position position="59"/>
    </location>
</feature>
<dbReference type="Proteomes" id="UP000236291">
    <property type="component" value="Unassembled WGS sequence"/>
</dbReference>
<proteinExistence type="predicted"/>
<evidence type="ECO:0000256" key="6">
    <source>
        <dbReference type="ARBA" id="ARBA00047899"/>
    </source>
</evidence>
<dbReference type="GO" id="GO:0004674">
    <property type="term" value="F:protein serine/threonine kinase activity"/>
    <property type="evidence" value="ECO:0007669"/>
    <property type="project" value="UniProtKB-EC"/>
</dbReference>
<dbReference type="EC" id="2.7.11.1" evidence="1"/>
<evidence type="ECO:0000256" key="4">
    <source>
        <dbReference type="ARBA" id="ARBA00022777"/>
    </source>
</evidence>
<comment type="catalytic activity">
    <reaction evidence="6">
        <text>L-threonyl-[protein] + ATP = O-phospho-L-threonyl-[protein] + ADP + H(+)</text>
        <dbReference type="Rhea" id="RHEA:46608"/>
        <dbReference type="Rhea" id="RHEA-COMP:11060"/>
        <dbReference type="Rhea" id="RHEA-COMP:11605"/>
        <dbReference type="ChEBI" id="CHEBI:15378"/>
        <dbReference type="ChEBI" id="CHEBI:30013"/>
        <dbReference type="ChEBI" id="CHEBI:30616"/>
        <dbReference type="ChEBI" id="CHEBI:61977"/>
        <dbReference type="ChEBI" id="CHEBI:456216"/>
        <dbReference type="EC" id="2.7.11.1"/>
    </reaction>
</comment>
<dbReference type="PANTHER" id="PTHR12209">
    <property type="entry name" value="NON-SPECIFIC SERINE/THREONINE PROTEIN KINASE"/>
    <property type="match status" value="1"/>
</dbReference>
<dbReference type="GO" id="GO:0070525">
    <property type="term" value="P:tRNA threonylcarbamoyladenosine metabolic process"/>
    <property type="evidence" value="ECO:0007669"/>
    <property type="project" value="TreeGrafter"/>
</dbReference>
<dbReference type="GO" id="GO:0005634">
    <property type="term" value="C:nucleus"/>
    <property type="evidence" value="ECO:0007669"/>
    <property type="project" value="TreeGrafter"/>
</dbReference>
<dbReference type="AlphaFoldDB" id="A0A2K3M9D8"/>
<protein>
    <recommendedName>
        <fullName evidence="1">non-specific serine/threonine protein kinase</fullName>
        <ecNumber evidence="1">2.7.11.1</ecNumber>
    </recommendedName>
</protein>
<dbReference type="GO" id="GO:0000408">
    <property type="term" value="C:EKC/KEOPS complex"/>
    <property type="evidence" value="ECO:0007669"/>
    <property type="project" value="TreeGrafter"/>
</dbReference>
<evidence type="ECO:0000256" key="5">
    <source>
        <dbReference type="ARBA" id="ARBA00022840"/>
    </source>
</evidence>
<evidence type="ECO:0000256" key="3">
    <source>
        <dbReference type="ARBA" id="ARBA00022741"/>
    </source>
</evidence>
<evidence type="ECO:0000313" key="8">
    <source>
        <dbReference type="EMBL" id="PNX87396.1"/>
    </source>
</evidence>
<evidence type="ECO:0000256" key="1">
    <source>
        <dbReference type="ARBA" id="ARBA00012513"/>
    </source>
</evidence>
<gene>
    <name evidence="8" type="ORF">L195_g043484</name>
</gene>
<accession>A0A2K3M9D8</accession>
<evidence type="ECO:0000256" key="7">
    <source>
        <dbReference type="ARBA" id="ARBA00048679"/>
    </source>
</evidence>